<proteinExistence type="predicted"/>
<organism evidence="6 7">
    <name type="scientific">Adineta ricciae</name>
    <name type="common">Rotifer</name>
    <dbReference type="NCBI Taxonomy" id="249248"/>
    <lineage>
        <taxon>Eukaryota</taxon>
        <taxon>Metazoa</taxon>
        <taxon>Spiralia</taxon>
        <taxon>Gnathifera</taxon>
        <taxon>Rotifera</taxon>
        <taxon>Eurotatoria</taxon>
        <taxon>Bdelloidea</taxon>
        <taxon>Adinetida</taxon>
        <taxon>Adinetidae</taxon>
        <taxon>Adineta</taxon>
    </lineage>
</organism>
<evidence type="ECO:0000256" key="2">
    <source>
        <dbReference type="ARBA" id="ARBA00022833"/>
    </source>
</evidence>
<evidence type="ECO:0000256" key="4">
    <source>
        <dbReference type="PROSITE-ProRule" id="PRU00125"/>
    </source>
</evidence>
<dbReference type="EMBL" id="CAJNOR010016887">
    <property type="protein sequence ID" value="CAF1686170.1"/>
    <property type="molecule type" value="Genomic_DNA"/>
</dbReference>
<gene>
    <name evidence="6" type="ORF">XAT740_LOCUS61985</name>
</gene>
<protein>
    <recommendedName>
        <fullName evidence="5">LIM zinc-binding domain-containing protein</fullName>
    </recommendedName>
</protein>
<sequence>MSYKNQETPHCPRCGHAAFHAESIPVAGKMWHKICFRC</sequence>
<accession>A0A816HIA0</accession>
<dbReference type="GO" id="GO:0046872">
    <property type="term" value="F:metal ion binding"/>
    <property type="evidence" value="ECO:0007669"/>
    <property type="project" value="UniProtKB-KW"/>
</dbReference>
<feature type="non-terminal residue" evidence="6">
    <location>
        <position position="38"/>
    </location>
</feature>
<evidence type="ECO:0000256" key="3">
    <source>
        <dbReference type="ARBA" id="ARBA00023038"/>
    </source>
</evidence>
<keyword evidence="3 4" id="KW-0440">LIM domain</keyword>
<dbReference type="Gene3D" id="2.10.110.10">
    <property type="entry name" value="Cysteine Rich Protein"/>
    <property type="match status" value="1"/>
</dbReference>
<evidence type="ECO:0000313" key="7">
    <source>
        <dbReference type="Proteomes" id="UP000663828"/>
    </source>
</evidence>
<dbReference type="Proteomes" id="UP000663828">
    <property type="component" value="Unassembled WGS sequence"/>
</dbReference>
<comment type="caution">
    <text evidence="6">The sequence shown here is derived from an EMBL/GenBank/DDBJ whole genome shotgun (WGS) entry which is preliminary data.</text>
</comment>
<dbReference type="InterPro" id="IPR001781">
    <property type="entry name" value="Znf_LIM"/>
</dbReference>
<name>A0A816HIA0_ADIRI</name>
<dbReference type="PROSITE" id="PS50023">
    <property type="entry name" value="LIM_DOMAIN_2"/>
    <property type="match status" value="1"/>
</dbReference>
<evidence type="ECO:0000256" key="1">
    <source>
        <dbReference type="ARBA" id="ARBA00022723"/>
    </source>
</evidence>
<dbReference type="AlphaFoldDB" id="A0A816HIA0"/>
<keyword evidence="1 4" id="KW-0479">Metal-binding</keyword>
<evidence type="ECO:0000259" key="5">
    <source>
        <dbReference type="PROSITE" id="PS50023"/>
    </source>
</evidence>
<reference evidence="6" key="1">
    <citation type="submission" date="2021-02" db="EMBL/GenBank/DDBJ databases">
        <authorList>
            <person name="Nowell W R."/>
        </authorList>
    </citation>
    <scope>NUCLEOTIDE SEQUENCE</scope>
</reference>
<feature type="domain" description="LIM zinc-binding" evidence="5">
    <location>
        <begin position="9"/>
        <end position="38"/>
    </location>
</feature>
<evidence type="ECO:0000313" key="6">
    <source>
        <dbReference type="EMBL" id="CAF1686170.1"/>
    </source>
</evidence>
<keyword evidence="7" id="KW-1185">Reference proteome</keyword>
<dbReference type="SUPFAM" id="SSF57716">
    <property type="entry name" value="Glucocorticoid receptor-like (DNA-binding domain)"/>
    <property type="match status" value="1"/>
</dbReference>
<keyword evidence="2 4" id="KW-0862">Zinc</keyword>